<evidence type="ECO:0000313" key="1">
    <source>
        <dbReference type="EMBL" id="KAK5615206.1"/>
    </source>
</evidence>
<proteinExistence type="predicted"/>
<accession>A0AAV9S1Q8</accession>
<dbReference type="EMBL" id="JAHHUM010000992">
    <property type="protein sequence ID" value="KAK5615206.1"/>
    <property type="molecule type" value="Genomic_DNA"/>
</dbReference>
<evidence type="ECO:0000313" key="2">
    <source>
        <dbReference type="Proteomes" id="UP001311232"/>
    </source>
</evidence>
<organism evidence="1 2">
    <name type="scientific">Crenichthys baileyi</name>
    <name type="common">White River springfish</name>
    <dbReference type="NCBI Taxonomy" id="28760"/>
    <lineage>
        <taxon>Eukaryota</taxon>
        <taxon>Metazoa</taxon>
        <taxon>Chordata</taxon>
        <taxon>Craniata</taxon>
        <taxon>Vertebrata</taxon>
        <taxon>Euteleostomi</taxon>
        <taxon>Actinopterygii</taxon>
        <taxon>Neopterygii</taxon>
        <taxon>Teleostei</taxon>
        <taxon>Neoteleostei</taxon>
        <taxon>Acanthomorphata</taxon>
        <taxon>Ovalentaria</taxon>
        <taxon>Atherinomorphae</taxon>
        <taxon>Cyprinodontiformes</taxon>
        <taxon>Goodeidae</taxon>
        <taxon>Crenichthys</taxon>
    </lineage>
</organism>
<dbReference type="AlphaFoldDB" id="A0AAV9S1Q8"/>
<name>A0AAV9S1Q8_9TELE</name>
<gene>
    <name evidence="1" type="ORF">CRENBAI_004488</name>
</gene>
<reference evidence="1 2" key="1">
    <citation type="submission" date="2021-06" db="EMBL/GenBank/DDBJ databases">
        <authorList>
            <person name="Palmer J.M."/>
        </authorList>
    </citation>
    <scope>NUCLEOTIDE SEQUENCE [LARGE SCALE GENOMIC DNA]</scope>
    <source>
        <strain evidence="1 2">MEX-2019</strain>
        <tissue evidence="1">Muscle</tissue>
    </source>
</reference>
<sequence>MGEQSLRPEDPPLASHRAPRLFRSVALLRREEAALPAEDGDCMEAAKEPAELITVEEERTYTHPEP</sequence>
<keyword evidence="2" id="KW-1185">Reference proteome</keyword>
<dbReference type="Proteomes" id="UP001311232">
    <property type="component" value="Unassembled WGS sequence"/>
</dbReference>
<protein>
    <submittedName>
        <fullName evidence="1">Uncharacterized protein</fullName>
    </submittedName>
</protein>
<comment type="caution">
    <text evidence="1">The sequence shown here is derived from an EMBL/GenBank/DDBJ whole genome shotgun (WGS) entry which is preliminary data.</text>
</comment>